<dbReference type="InterPro" id="IPR010090">
    <property type="entry name" value="Phage_tape_meas"/>
</dbReference>
<evidence type="ECO:0000256" key="2">
    <source>
        <dbReference type="ARBA" id="ARBA00022612"/>
    </source>
</evidence>
<dbReference type="GO" id="GO:0098003">
    <property type="term" value="P:viral tail assembly"/>
    <property type="evidence" value="ECO:0007669"/>
    <property type="project" value="UniProtKB-KW"/>
</dbReference>
<evidence type="ECO:0000313" key="5">
    <source>
        <dbReference type="EMBL" id="AYD87667.1"/>
    </source>
</evidence>
<feature type="transmembrane region" description="Helical" evidence="3">
    <location>
        <begin position="438"/>
        <end position="459"/>
    </location>
</feature>
<evidence type="ECO:0000256" key="1">
    <source>
        <dbReference type="ARBA" id="ARBA00022465"/>
    </source>
</evidence>
<keyword evidence="3" id="KW-0812">Transmembrane</keyword>
<accession>A0A386KT64</accession>
<evidence type="ECO:0000259" key="4">
    <source>
        <dbReference type="Pfam" id="PF10145"/>
    </source>
</evidence>
<evidence type="ECO:0000313" key="6">
    <source>
        <dbReference type="Proteomes" id="UP000269323"/>
    </source>
</evidence>
<keyword evidence="2" id="KW-1188">Viral release from host cell</keyword>
<evidence type="ECO:0000256" key="3">
    <source>
        <dbReference type="SAM" id="Phobius"/>
    </source>
</evidence>
<organism evidence="5 6">
    <name type="scientific">Caulobacter phage Kronos</name>
    <dbReference type="NCBI Taxonomy" id="2340873"/>
    <lineage>
        <taxon>Viruses</taxon>
        <taxon>Duplodnaviria</taxon>
        <taxon>Heunggongvirae</taxon>
        <taxon>Uroviricota</taxon>
        <taxon>Caudoviricetes</taxon>
        <taxon>Caudoviricetes incertae sedis</taxon>
        <taxon>Kronosvirus</taxon>
        <taxon>Kronosvirus pelion</taxon>
    </lineage>
</organism>
<dbReference type="Pfam" id="PF10145">
    <property type="entry name" value="PhageMin_Tail"/>
    <property type="match status" value="1"/>
</dbReference>
<name>A0A386KT64_9CAUD</name>
<feature type="domain" description="Phage tail tape measure protein" evidence="4">
    <location>
        <begin position="96"/>
        <end position="295"/>
    </location>
</feature>
<keyword evidence="3" id="KW-0472">Membrane</keyword>
<dbReference type="PANTHER" id="PTHR37813:SF1">
    <property type="entry name" value="FELS-2 PROPHAGE PROTEIN"/>
    <property type="match status" value="1"/>
</dbReference>
<dbReference type="Proteomes" id="UP000269323">
    <property type="component" value="Segment"/>
</dbReference>
<dbReference type="EMBL" id="MH884648">
    <property type="protein sequence ID" value="AYD87667.1"/>
    <property type="molecule type" value="Genomic_DNA"/>
</dbReference>
<dbReference type="NCBIfam" id="TIGR01760">
    <property type="entry name" value="tape_meas_TP901"/>
    <property type="match status" value="1"/>
</dbReference>
<reference evidence="5 6" key="1">
    <citation type="submission" date="2018-08" db="EMBL/GenBank/DDBJ databases">
        <title>The isolation and characterization of a novel rhizosphere caulophage that is similar to lambdoid phages.</title>
        <authorList>
            <person name="Berrios L."/>
            <person name="Ely B."/>
        </authorList>
    </citation>
    <scope>NUCLEOTIDE SEQUENCE [LARGE SCALE GENOMIC DNA]</scope>
</reference>
<sequence>MPAVIGTLRADLTAGIAEFTDGFNKAADQVKKLGAKFEQVGQSMKDFGGGLTKYVTAPLAAMAVGVVKVSGDFESAMTRVSIATQATSTEMASLEKASRDIGKTTIFSASQAAGAMEELAKTGVSVTDILGGAGKAAVDLAAATGSELEPAATATADVMNQFKISASDLGSAVNQITGAVNESKLDFADYTLAIGQAGGVAGSLGVSFKDFNTALAATSPLFSSGQDAGTSFKTFLTALVPSSKQAAEKMKELGLQFFDAQGNMKPMADIAQMLQDKLKGLSQEARNDALKTIFGSDAMRTAIGLMDQGAAGLDKIAQKIAATDAAAQSDKRMQGFNGQLEQLKGSLEELAIAIGQSGLLTFVTNLVTGLAGFVDKLAALDPKVLAFGTVLAGIAAAAGPVIVAIGSVISAIGAITPVVAGIMGALGALAGGAGFAGLMVAIAPVAATVAAVVAAFMLVKDDVMPVLADLWTKAQATLGPPFMALMDGVKNILGALGQAFQKLKDGPVGSVLGWLAATWTSIFGNLLIRLLNGFLVVLKGAMDQVANIIRFITAILSGDWKGAWEQAWKMVQTAVGTIGRLVTALVPEVVNAFARMVTGVQQWLHDKLPAIFKAPQVVNATANLSKNFATMKTEVVDKTMPAVVAGVKEHADRLPAALGEGAEKATKRAKQAFDKLKDDIKSVMDSLLTPGEQNVKELETRLETIAKAKAAGIIDAATAAAQESRAWEDAMKKANPNFGTETPLKAIKAPASPNIISDDQLAKANAQLEAQAKALQDSMTKAWAAVKDIGLGAMQEWVNTGKLNWKRLANDLIRNWDSTMKVLGDLWSKVSGAMSSTGGTGTAGKVGLFTTVASAVKSVFGGFRANGGSVQPGKVYMTGERGPEPFMTRTSGMILPNGSLGSGPPAGGNTVIIHANDAVLAETVKGWVRDGMAAAEQSAVVGAIRAAVEIVPQEMARQSSNSFV</sequence>
<proteinExistence type="predicted"/>
<feature type="transmembrane region" description="Helical" evidence="3">
    <location>
        <begin position="350"/>
        <end position="372"/>
    </location>
</feature>
<keyword evidence="6" id="KW-1185">Reference proteome</keyword>
<keyword evidence="1" id="KW-1245">Viral tail assembly</keyword>
<keyword evidence="3" id="KW-1133">Transmembrane helix</keyword>
<dbReference type="PANTHER" id="PTHR37813">
    <property type="entry name" value="FELS-2 PROPHAGE PROTEIN"/>
    <property type="match status" value="1"/>
</dbReference>
<feature type="transmembrane region" description="Helical" evidence="3">
    <location>
        <begin position="384"/>
        <end position="405"/>
    </location>
</feature>
<feature type="transmembrane region" description="Helical" evidence="3">
    <location>
        <begin position="411"/>
        <end position="431"/>
    </location>
</feature>
<protein>
    <submittedName>
        <fullName evidence="5">Tail length tape-measure protein</fullName>
    </submittedName>
</protein>
<feature type="transmembrane region" description="Helical" evidence="3">
    <location>
        <begin position="511"/>
        <end position="532"/>
    </location>
</feature>